<dbReference type="PANTHER" id="PTHR33490:SF12">
    <property type="entry name" value="BLL5557 PROTEIN"/>
    <property type="match status" value="1"/>
</dbReference>
<dbReference type="SMART" id="SM00460">
    <property type="entry name" value="TGc"/>
    <property type="match status" value="1"/>
</dbReference>
<sequence>MLSVGQSKPPETPLKVSARKSVPMRLHLGCRLSFQLPSATPMILLLNVHHSRASDLERPDLLTTDPAVPIENYRDGFGNWCCRLSAPAGRFTVSTDGIIRDPGLSDLKDHAAAQVEIGKLPSEVLTFLLPSRYCETDLLSDFAWKQFGDTRAGWPRVQAVCDFVHDHVTFGYQHARATRTAAETLNEGVGVCRDYTHLAITLCRCLNIPARYCTGYVSDIGQEPPFPPMDFAAWMEVYLGGAWWVFDPRNNDIRFGRVLVARGRDAADVPLTHGFGEHRLTDFAVWIEQQDGASQT</sequence>
<organism evidence="2 3">
    <name type="scientific">Tropicimonas sediminicola</name>
    <dbReference type="NCBI Taxonomy" id="1031541"/>
    <lineage>
        <taxon>Bacteria</taxon>
        <taxon>Pseudomonadati</taxon>
        <taxon>Pseudomonadota</taxon>
        <taxon>Alphaproteobacteria</taxon>
        <taxon>Rhodobacterales</taxon>
        <taxon>Roseobacteraceae</taxon>
        <taxon>Tropicimonas</taxon>
    </lineage>
</organism>
<dbReference type="InterPro" id="IPR002931">
    <property type="entry name" value="Transglutaminase-like"/>
</dbReference>
<evidence type="ECO:0000313" key="3">
    <source>
        <dbReference type="Proteomes" id="UP000198426"/>
    </source>
</evidence>
<evidence type="ECO:0000259" key="1">
    <source>
        <dbReference type="SMART" id="SM00460"/>
    </source>
</evidence>
<dbReference type="GO" id="GO:0006508">
    <property type="term" value="P:proteolysis"/>
    <property type="evidence" value="ECO:0007669"/>
    <property type="project" value="UniProtKB-KW"/>
</dbReference>
<dbReference type="InterPro" id="IPR038765">
    <property type="entry name" value="Papain-like_cys_pep_sf"/>
</dbReference>
<dbReference type="PANTHER" id="PTHR33490">
    <property type="entry name" value="BLR5614 PROTEIN-RELATED"/>
    <property type="match status" value="1"/>
</dbReference>
<keyword evidence="3" id="KW-1185">Reference proteome</keyword>
<dbReference type="Pfam" id="PF01841">
    <property type="entry name" value="Transglut_core"/>
    <property type="match status" value="1"/>
</dbReference>
<dbReference type="GO" id="GO:0008233">
    <property type="term" value="F:peptidase activity"/>
    <property type="evidence" value="ECO:0007669"/>
    <property type="project" value="UniProtKB-KW"/>
</dbReference>
<feature type="domain" description="Transglutaminase-like" evidence="1">
    <location>
        <begin position="184"/>
        <end position="250"/>
    </location>
</feature>
<dbReference type="EMBL" id="FZOY01000021">
    <property type="protein sequence ID" value="SNT42057.1"/>
    <property type="molecule type" value="Genomic_DNA"/>
</dbReference>
<keyword evidence="2" id="KW-0378">Hydrolase</keyword>
<dbReference type="Gene3D" id="2.60.40.2250">
    <property type="match status" value="1"/>
</dbReference>
<reference evidence="2 3" key="1">
    <citation type="submission" date="2017-06" db="EMBL/GenBank/DDBJ databases">
        <authorList>
            <person name="Kim H.J."/>
            <person name="Triplett B.A."/>
        </authorList>
    </citation>
    <scope>NUCLEOTIDE SEQUENCE [LARGE SCALE GENOMIC DNA]</scope>
    <source>
        <strain evidence="2 3">DSM 29339</strain>
    </source>
</reference>
<protein>
    <submittedName>
        <fullName evidence="2">Transglutaminase-like enzyme, putative cysteine protease</fullName>
    </submittedName>
</protein>
<gene>
    <name evidence="2" type="ORF">SAMN05421757_1212</name>
</gene>
<evidence type="ECO:0000313" key="2">
    <source>
        <dbReference type="EMBL" id="SNT42057.1"/>
    </source>
</evidence>
<name>A0A239MG99_9RHOB</name>
<proteinExistence type="predicted"/>
<dbReference type="AlphaFoldDB" id="A0A239MG99"/>
<accession>A0A239MG99</accession>
<dbReference type="Proteomes" id="UP000198426">
    <property type="component" value="Unassembled WGS sequence"/>
</dbReference>
<dbReference type="SUPFAM" id="SSF54001">
    <property type="entry name" value="Cysteine proteinases"/>
    <property type="match status" value="1"/>
</dbReference>
<keyword evidence="2" id="KW-0645">Protease</keyword>
<dbReference type="Gene3D" id="3.10.620.30">
    <property type="match status" value="1"/>
</dbReference>